<gene>
    <name evidence="2" type="ORF">EG343_16145</name>
</gene>
<dbReference type="PROSITE" id="PS51257">
    <property type="entry name" value="PROKAR_LIPOPROTEIN"/>
    <property type="match status" value="1"/>
</dbReference>
<evidence type="ECO:0000313" key="2">
    <source>
        <dbReference type="EMBL" id="AZA93941.1"/>
    </source>
</evidence>
<sequence>MQNLKQYLLLSAFSLGVISCQNSDDNPVANNVTLEFKNTFKNETIILGGATSSTATINTSAEGQAHHFSELKYVISNIRLVKADGNEVPYKVNDLDQGATVIDQSKPETLRYLLSNIPAGEYKKIKFGLGVKKDLNVLDQVRFPKFYATAGSNDTQMMWEWGAGYRFTKIEGFYGTDNKQMSIHTGSTIKGSEGNFTQGVDAYRDVTLDLSQHAIVGSKAPKIIIKADFDKLLTGKINTIVLVTGTGSDGNATPNIHTANQMVKFVDNLGGNGSSDISGMFSVSAVEN</sequence>
<dbReference type="EMBL" id="CP033923">
    <property type="protein sequence ID" value="AZA93941.1"/>
    <property type="molecule type" value="Genomic_DNA"/>
</dbReference>
<dbReference type="InterPro" id="IPR046863">
    <property type="entry name" value="MbnP-like_dom"/>
</dbReference>
<keyword evidence="3" id="KW-1185">Reference proteome</keyword>
<dbReference type="KEGG" id="cnk:EG343_16145"/>
<protein>
    <recommendedName>
        <fullName evidence="1">Copper-binding protein MbnP-like domain-containing protein</fullName>
    </recommendedName>
</protein>
<reference evidence="2 3" key="1">
    <citation type="submission" date="2018-11" db="EMBL/GenBank/DDBJ databases">
        <title>Proposal to divide the Flavobacteriaceae and reorganize its genera based on Amino Acid Identity values calculated from whole genome sequences.</title>
        <authorList>
            <person name="Nicholson A.C."/>
            <person name="Gulvik C.A."/>
            <person name="Whitney A.M."/>
            <person name="Humrighouse B.W."/>
            <person name="Bell M."/>
            <person name="Holmes B."/>
            <person name="Steigerwalt A.G."/>
            <person name="Villarma A."/>
            <person name="Sheth M."/>
            <person name="Batra D."/>
            <person name="Pryor J."/>
            <person name="Bernardet J.-F."/>
            <person name="Hugo C."/>
            <person name="Kampfer P."/>
            <person name="Newman J."/>
            <person name="McQuiston J.R."/>
        </authorList>
    </citation>
    <scope>NUCLEOTIDE SEQUENCE [LARGE SCALE GENOMIC DNA]</scope>
    <source>
        <strain evidence="2 3">G0041</strain>
    </source>
</reference>
<proteinExistence type="predicted"/>
<dbReference type="Pfam" id="PF20243">
    <property type="entry name" value="MbnP"/>
    <property type="match status" value="1"/>
</dbReference>
<evidence type="ECO:0000259" key="1">
    <source>
        <dbReference type="Pfam" id="PF20243"/>
    </source>
</evidence>
<feature type="domain" description="Copper-binding protein MbnP-like" evidence="1">
    <location>
        <begin position="30"/>
        <end position="237"/>
    </location>
</feature>
<dbReference type="Proteomes" id="UP000278288">
    <property type="component" value="Chromosome"/>
</dbReference>
<name>A0AAD0YNW8_CHRNA</name>
<dbReference type="RefSeq" id="WP_123858782.1">
    <property type="nucleotide sequence ID" value="NZ_CP033923.1"/>
</dbReference>
<dbReference type="AlphaFoldDB" id="A0AAD0YNW8"/>
<organism evidence="2 3">
    <name type="scientific">Chryseobacterium nakagawai</name>
    <dbReference type="NCBI Taxonomy" id="1241982"/>
    <lineage>
        <taxon>Bacteria</taxon>
        <taxon>Pseudomonadati</taxon>
        <taxon>Bacteroidota</taxon>
        <taxon>Flavobacteriia</taxon>
        <taxon>Flavobacteriales</taxon>
        <taxon>Weeksellaceae</taxon>
        <taxon>Chryseobacterium group</taxon>
        <taxon>Chryseobacterium</taxon>
    </lineage>
</organism>
<evidence type="ECO:0000313" key="3">
    <source>
        <dbReference type="Proteomes" id="UP000278288"/>
    </source>
</evidence>
<accession>A0AAD0YNW8</accession>